<dbReference type="Gene3D" id="3.40.50.12780">
    <property type="entry name" value="N-terminal domain of ligase-like"/>
    <property type="match status" value="1"/>
</dbReference>
<dbReference type="AlphaFoldDB" id="A0A7T6XMH5"/>
<dbReference type="EMBL" id="CP060776">
    <property type="protein sequence ID" value="QQK43708.1"/>
    <property type="molecule type" value="Genomic_DNA"/>
</dbReference>
<name>A0A7T6XMH5_PENDI</name>
<dbReference type="Pfam" id="PF00501">
    <property type="entry name" value="AMP-binding"/>
    <property type="match status" value="1"/>
</dbReference>
<accession>A0A7T6XMH5</accession>
<dbReference type="Proteomes" id="UP000595662">
    <property type="component" value="Chromosome 3"/>
</dbReference>
<keyword evidence="1" id="KW-0596">Phosphopantetheine</keyword>
<gene>
    <name evidence="4" type="ORF">Pdw03_7609</name>
</gene>
<evidence type="ECO:0000313" key="4">
    <source>
        <dbReference type="EMBL" id="QQK43708.1"/>
    </source>
</evidence>
<keyword evidence="2" id="KW-0597">Phosphoprotein</keyword>
<evidence type="ECO:0000259" key="3">
    <source>
        <dbReference type="Pfam" id="PF00501"/>
    </source>
</evidence>
<dbReference type="GO" id="GO:0043041">
    <property type="term" value="P:amino acid activation for nonribosomal peptide biosynthetic process"/>
    <property type="evidence" value="ECO:0007669"/>
    <property type="project" value="TreeGrafter"/>
</dbReference>
<evidence type="ECO:0000256" key="1">
    <source>
        <dbReference type="ARBA" id="ARBA00022450"/>
    </source>
</evidence>
<dbReference type="GO" id="GO:0005737">
    <property type="term" value="C:cytoplasm"/>
    <property type="evidence" value="ECO:0007669"/>
    <property type="project" value="TreeGrafter"/>
</dbReference>
<organism evidence="4 5">
    <name type="scientific">Penicillium digitatum</name>
    <name type="common">Green mold</name>
    <dbReference type="NCBI Taxonomy" id="36651"/>
    <lineage>
        <taxon>Eukaryota</taxon>
        <taxon>Fungi</taxon>
        <taxon>Dikarya</taxon>
        <taxon>Ascomycota</taxon>
        <taxon>Pezizomycotina</taxon>
        <taxon>Eurotiomycetes</taxon>
        <taxon>Eurotiomycetidae</taxon>
        <taxon>Eurotiales</taxon>
        <taxon>Aspergillaceae</taxon>
        <taxon>Penicillium</taxon>
    </lineage>
</organism>
<dbReference type="GO" id="GO:0044550">
    <property type="term" value="P:secondary metabolite biosynthetic process"/>
    <property type="evidence" value="ECO:0007669"/>
    <property type="project" value="TreeGrafter"/>
</dbReference>
<dbReference type="PANTHER" id="PTHR45527:SF1">
    <property type="entry name" value="FATTY ACID SYNTHASE"/>
    <property type="match status" value="1"/>
</dbReference>
<dbReference type="InterPro" id="IPR000873">
    <property type="entry name" value="AMP-dep_synth/lig_dom"/>
</dbReference>
<dbReference type="PANTHER" id="PTHR45527">
    <property type="entry name" value="NONRIBOSOMAL PEPTIDE SYNTHETASE"/>
    <property type="match status" value="1"/>
</dbReference>
<proteinExistence type="predicted"/>
<reference evidence="4 5" key="1">
    <citation type="submission" date="2020-08" db="EMBL/GenBank/DDBJ databases">
        <title>The completed genome sequence of the pathogenic ascomycete fungus Penicillium digitatum.</title>
        <authorList>
            <person name="Wang M."/>
        </authorList>
    </citation>
    <scope>NUCLEOTIDE SEQUENCE [LARGE SCALE GENOMIC DNA]</scope>
    <source>
        <strain evidence="4 5">PdW03</strain>
    </source>
</reference>
<dbReference type="InterPro" id="IPR042099">
    <property type="entry name" value="ANL_N_sf"/>
</dbReference>
<evidence type="ECO:0000313" key="5">
    <source>
        <dbReference type="Proteomes" id="UP000595662"/>
    </source>
</evidence>
<dbReference type="RefSeq" id="XP_065956791.1">
    <property type="nucleotide sequence ID" value="XM_066101708.1"/>
</dbReference>
<dbReference type="SUPFAM" id="SSF56801">
    <property type="entry name" value="Acetyl-CoA synthetase-like"/>
    <property type="match status" value="1"/>
</dbReference>
<protein>
    <submittedName>
        <fullName evidence="4">Tyrocidine synthetase 1</fullName>
    </submittedName>
</protein>
<feature type="domain" description="AMP-dependent synthetase/ligase" evidence="3">
    <location>
        <begin position="87"/>
        <end position="189"/>
    </location>
</feature>
<dbReference type="GeneID" id="90952975"/>
<dbReference type="GO" id="GO:0031177">
    <property type="term" value="F:phosphopantetheine binding"/>
    <property type="evidence" value="ECO:0007669"/>
    <property type="project" value="TreeGrafter"/>
</dbReference>
<sequence>MEGTLLIKIRAHGRKDTDAHLERLLAVYGESIQVITTLDESGSFDINQPLSSLQLLSENQWQALKHFSQGSSFPVDHECTSWQLLRRIVATVPRKIALEYHDRQSTQSLTYEQLKSHAEMTAARPATAVVQRTTQICLYLDESISLVASIFSAHRMDCSYVPLDLESPRNRLERLFAEIQPSAIITSMELCGQLRNGLFTSADHFGELTIPTASPPLPPSTAGLDDLATISIH</sequence>
<evidence type="ECO:0000256" key="2">
    <source>
        <dbReference type="ARBA" id="ARBA00022553"/>
    </source>
</evidence>